<evidence type="ECO:0000256" key="5">
    <source>
        <dbReference type="SAM" id="Phobius"/>
    </source>
</evidence>
<evidence type="ECO:0000313" key="7">
    <source>
        <dbReference type="Proteomes" id="UP000247498"/>
    </source>
</evidence>
<reference evidence="6 7" key="1">
    <citation type="journal article" date="2018" name="Sci. Rep.">
        <title>Raphidocelis subcapitata (=Pseudokirchneriella subcapitata) provides an insight into genome evolution and environmental adaptations in the Sphaeropleales.</title>
        <authorList>
            <person name="Suzuki S."/>
            <person name="Yamaguchi H."/>
            <person name="Nakajima N."/>
            <person name="Kawachi M."/>
        </authorList>
    </citation>
    <scope>NUCLEOTIDE SEQUENCE [LARGE SCALE GENOMIC DNA]</scope>
    <source>
        <strain evidence="6 7">NIES-35</strain>
    </source>
</reference>
<dbReference type="AlphaFoldDB" id="A0A2V0NYD2"/>
<dbReference type="GO" id="GO:0009507">
    <property type="term" value="C:chloroplast"/>
    <property type="evidence" value="ECO:0007669"/>
    <property type="project" value="UniProtKB-SubCell"/>
</dbReference>
<comment type="caution">
    <text evidence="6">The sequence shown here is derived from an EMBL/GenBank/DDBJ whole genome shotgun (WGS) entry which is preliminary data.</text>
</comment>
<feature type="transmembrane region" description="Helical" evidence="5">
    <location>
        <begin position="129"/>
        <end position="147"/>
    </location>
</feature>
<accession>A0A2V0NYD2</accession>
<keyword evidence="4 5" id="KW-0472">Membrane</keyword>
<dbReference type="PANTHER" id="PTHR14154">
    <property type="entry name" value="UPF0041 BRAIN PROTEIN 44-RELATED"/>
    <property type="match status" value="1"/>
</dbReference>
<dbReference type="SUPFAM" id="SSF103511">
    <property type="entry name" value="Chlorophyll a-b binding protein"/>
    <property type="match status" value="1"/>
</dbReference>
<proteinExistence type="predicted"/>
<evidence type="ECO:0000256" key="3">
    <source>
        <dbReference type="ARBA" id="ARBA00022989"/>
    </source>
</evidence>
<dbReference type="Proteomes" id="UP000247498">
    <property type="component" value="Unassembled WGS sequence"/>
</dbReference>
<evidence type="ECO:0000313" key="6">
    <source>
        <dbReference type="EMBL" id="GBF92648.1"/>
    </source>
</evidence>
<keyword evidence="2 5" id="KW-0812">Transmembrane</keyword>
<evidence type="ECO:0000256" key="1">
    <source>
        <dbReference type="ARBA" id="ARBA00004141"/>
    </source>
</evidence>
<dbReference type="GO" id="GO:0016020">
    <property type="term" value="C:membrane"/>
    <property type="evidence" value="ECO:0007669"/>
    <property type="project" value="UniProtKB-SubCell"/>
</dbReference>
<organism evidence="6 7">
    <name type="scientific">Raphidocelis subcapitata</name>
    <dbReference type="NCBI Taxonomy" id="307507"/>
    <lineage>
        <taxon>Eukaryota</taxon>
        <taxon>Viridiplantae</taxon>
        <taxon>Chlorophyta</taxon>
        <taxon>core chlorophytes</taxon>
        <taxon>Chlorophyceae</taxon>
        <taxon>CS clade</taxon>
        <taxon>Sphaeropleales</taxon>
        <taxon>Selenastraceae</taxon>
        <taxon>Raphidocelis</taxon>
    </lineage>
</organism>
<protein>
    <submittedName>
        <fullName evidence="6">Uncharacterized protein</fullName>
    </submittedName>
</protein>
<feature type="transmembrane region" description="Helical" evidence="5">
    <location>
        <begin position="167"/>
        <end position="185"/>
    </location>
</feature>
<keyword evidence="3 5" id="KW-1133">Transmembrane helix</keyword>
<evidence type="ECO:0000256" key="2">
    <source>
        <dbReference type="ARBA" id="ARBA00022692"/>
    </source>
</evidence>
<dbReference type="FunCoup" id="A0A2V0NYD2">
    <property type="interactions" value="35"/>
</dbReference>
<dbReference type="InParanoid" id="A0A2V0NYD2"/>
<comment type="subcellular location">
    <subcellularLocation>
        <location evidence="1">Membrane</location>
        <topology evidence="1">Multi-pass membrane protein</topology>
    </subcellularLocation>
</comment>
<keyword evidence="7" id="KW-1185">Reference proteome</keyword>
<sequence>MAIRALARSSVVARSGVARASQRAPLRLRAEPEKKAGVIQYSGVEYTAEQWEAAKATGNLPTAEPLAAAAAPAAPAAPAAVSFGNLMAFSGPAPEIINGRLAMLGVVAALAAEFSSGESVLKQLGEEPTGIVLVFGLIIAASFAPLLSNVLPSAESLGPFNSKAEMLNGRAAMIGIAALLAIEFVKGSALF</sequence>
<dbReference type="EMBL" id="BDRX01000034">
    <property type="protein sequence ID" value="GBF92648.1"/>
    <property type="molecule type" value="Genomic_DNA"/>
</dbReference>
<dbReference type="OrthoDB" id="513190at2759"/>
<dbReference type="STRING" id="307507.A0A2V0NYD2"/>
<gene>
    <name evidence="6" type="ORF">Rsub_05017</name>
</gene>
<evidence type="ECO:0000256" key="4">
    <source>
        <dbReference type="ARBA" id="ARBA00023136"/>
    </source>
</evidence>
<name>A0A2V0NYD2_9CHLO</name>
<dbReference type="Gene3D" id="1.10.3460.10">
    <property type="entry name" value="Chlorophyll a/b binding protein domain"/>
    <property type="match status" value="1"/>
</dbReference>